<dbReference type="Pfam" id="PF04471">
    <property type="entry name" value="Mrr_cat"/>
    <property type="match status" value="1"/>
</dbReference>
<dbReference type="GO" id="GO:0004519">
    <property type="term" value="F:endonuclease activity"/>
    <property type="evidence" value="ECO:0007669"/>
    <property type="project" value="InterPro"/>
</dbReference>
<reference evidence="2 3" key="1">
    <citation type="journal article" date="2012" name="Environ. Microbiol.">
        <title>The genome of the ammonia-oxidizing Candidatus Nitrososphaera gargensis: insights into metabolic versatility and environmental adaptations.</title>
        <authorList>
            <person name="Spang A."/>
            <person name="Poehlein A."/>
            <person name="Offre P."/>
            <person name="Zumbragel S."/>
            <person name="Haider S."/>
            <person name="Rychlik N."/>
            <person name="Nowka B."/>
            <person name="Schmeisser C."/>
            <person name="Lebedeva E.V."/>
            <person name="Rattei T."/>
            <person name="Bohm C."/>
            <person name="Schmid M."/>
            <person name="Galushko A."/>
            <person name="Hatzenpichler R."/>
            <person name="Weinmaier T."/>
            <person name="Daniel R."/>
            <person name="Schleper C."/>
            <person name="Spieck E."/>
            <person name="Streit W."/>
            <person name="Wagner M."/>
        </authorList>
    </citation>
    <scope>NUCLEOTIDE SEQUENCE [LARGE SCALE GENOMIC DNA]</scope>
    <source>
        <strain evidence="3">Ga9.2</strain>
    </source>
</reference>
<dbReference type="OrthoDB" id="31536at2157"/>
<dbReference type="HOGENOM" id="CLU_107015_0_0_2"/>
<protein>
    <recommendedName>
        <fullName evidence="1">Restriction endonuclease type IV Mrr domain-containing protein</fullName>
    </recommendedName>
</protein>
<proteinExistence type="predicted"/>
<dbReference type="InterPro" id="IPR007560">
    <property type="entry name" value="Restrct_endonuc_IV_Mrr"/>
</dbReference>
<organism evidence="2 3">
    <name type="scientific">Nitrososphaera gargensis (strain Ga9.2)</name>
    <dbReference type="NCBI Taxonomy" id="1237085"/>
    <lineage>
        <taxon>Archaea</taxon>
        <taxon>Nitrososphaerota</taxon>
        <taxon>Nitrososphaeria</taxon>
        <taxon>Nitrososphaerales</taxon>
        <taxon>Nitrososphaeraceae</taxon>
        <taxon>Nitrososphaera</taxon>
    </lineage>
</organism>
<dbReference type="Proteomes" id="UP000008037">
    <property type="component" value="Chromosome"/>
</dbReference>
<dbReference type="AlphaFoldDB" id="K0IAI0"/>
<gene>
    <name evidence="2" type="ordered locus">Ngar_c13840</name>
</gene>
<dbReference type="InterPro" id="IPR011335">
    <property type="entry name" value="Restrct_endonuc-II-like"/>
</dbReference>
<dbReference type="EMBL" id="CP002408">
    <property type="protein sequence ID" value="AFU58321.1"/>
    <property type="molecule type" value="Genomic_DNA"/>
</dbReference>
<dbReference type="GO" id="GO:0009307">
    <property type="term" value="P:DNA restriction-modification system"/>
    <property type="evidence" value="ECO:0007669"/>
    <property type="project" value="InterPro"/>
</dbReference>
<dbReference type="SUPFAM" id="SSF52980">
    <property type="entry name" value="Restriction endonuclease-like"/>
    <property type="match status" value="1"/>
</dbReference>
<dbReference type="BioCyc" id="CNIT1237085:G1324-1382-MONOMER"/>
<feature type="domain" description="Restriction endonuclease type IV Mrr" evidence="1">
    <location>
        <begin position="81"/>
        <end position="152"/>
    </location>
</feature>
<dbReference type="GO" id="GO:0003677">
    <property type="term" value="F:DNA binding"/>
    <property type="evidence" value="ECO:0007669"/>
    <property type="project" value="InterPro"/>
</dbReference>
<evidence type="ECO:0000259" key="1">
    <source>
        <dbReference type="Pfam" id="PF04471"/>
    </source>
</evidence>
<dbReference type="KEGG" id="nga:Ngar_c13840"/>
<dbReference type="GeneID" id="13797643"/>
<accession>K0IAI0</accession>
<name>K0IAI0_NITGG</name>
<sequence>MYPDLLVRALAAIEPKTTVQRFQAASGIASQSVTKSVLDFLASNNIGTIAKDKVEFSESDRLYAAMLALQSGCDVEQVSAHLSWKDFEKLASEVLRSLGYRTQTNIYLAKPRMEIDVVGISSAFAIAVDCKHWKRSSSLSAISGFARKQAARAERLLTWDRSRITISQVVPVIMTLHAASVKFVHGVPVVPVHKFKSFVMDVKGFLPEIYVAG</sequence>
<dbReference type="STRING" id="1237085.Ngar_c13840"/>
<dbReference type="RefSeq" id="WP_015018858.1">
    <property type="nucleotide sequence ID" value="NC_018719.1"/>
</dbReference>
<evidence type="ECO:0000313" key="2">
    <source>
        <dbReference type="EMBL" id="AFU58321.1"/>
    </source>
</evidence>
<evidence type="ECO:0000313" key="3">
    <source>
        <dbReference type="Proteomes" id="UP000008037"/>
    </source>
</evidence>
<dbReference type="InParanoid" id="K0IAI0"/>
<keyword evidence="3" id="KW-1185">Reference proteome</keyword>